<dbReference type="Proteomes" id="UP000534426">
    <property type="component" value="Unassembled WGS sequence"/>
</dbReference>
<dbReference type="InterPro" id="IPR009003">
    <property type="entry name" value="Peptidase_S1_PA"/>
</dbReference>
<keyword evidence="4" id="KW-1185">Reference proteome</keyword>
<feature type="non-terminal residue" evidence="3">
    <location>
        <position position="1"/>
    </location>
</feature>
<dbReference type="GO" id="GO:0006508">
    <property type="term" value="P:proteolysis"/>
    <property type="evidence" value="ECO:0007669"/>
    <property type="project" value="UniProtKB-KW"/>
</dbReference>
<reference evidence="3 4" key="1">
    <citation type="submission" date="2019-09" db="EMBL/GenBank/DDBJ databases">
        <title>Bird 10,000 Genomes (B10K) Project - Family phase.</title>
        <authorList>
            <person name="Zhang G."/>
        </authorList>
    </citation>
    <scope>NUCLEOTIDE SEQUENCE [LARGE SCALE GENOMIC DNA]</scope>
    <source>
        <strain evidence="3">B10K-MSB-37135</strain>
        <tissue evidence="3">Heart</tissue>
    </source>
</reference>
<dbReference type="SUPFAM" id="SSF50494">
    <property type="entry name" value="Trypsin-like serine proteases"/>
    <property type="match status" value="1"/>
</dbReference>
<keyword evidence="1" id="KW-1015">Disulfide bond</keyword>
<keyword evidence="3" id="KW-0645">Protease</keyword>
<keyword evidence="3" id="KW-0378">Hydrolase</keyword>
<name>A0A7K4M427_9AVES</name>
<proteinExistence type="predicted"/>
<evidence type="ECO:0000256" key="1">
    <source>
        <dbReference type="ARBA" id="ARBA00023157"/>
    </source>
</evidence>
<dbReference type="AlphaFoldDB" id="A0A7K4M427"/>
<protein>
    <submittedName>
        <fullName evidence="3">PRS45 protease</fullName>
    </submittedName>
</protein>
<comment type="caution">
    <text evidence="3">The sequence shown here is derived from an EMBL/GenBank/DDBJ whole genome shotgun (WGS) entry which is preliminary data.</text>
</comment>
<dbReference type="Pfam" id="PF00089">
    <property type="entry name" value="Trypsin"/>
    <property type="match status" value="1"/>
</dbReference>
<gene>
    <name evidence="3" type="primary">Prss45</name>
    <name evidence="3" type="ORF">CRYUND_R15529</name>
</gene>
<feature type="domain" description="Peptidase S1" evidence="2">
    <location>
        <begin position="5"/>
        <end position="65"/>
    </location>
</feature>
<dbReference type="InterPro" id="IPR001254">
    <property type="entry name" value="Trypsin_dom"/>
</dbReference>
<accession>A0A7K4M427</accession>
<organism evidence="3 4">
    <name type="scientific">Crypturellus undulatus</name>
    <dbReference type="NCBI Taxonomy" id="48396"/>
    <lineage>
        <taxon>Eukaryota</taxon>
        <taxon>Metazoa</taxon>
        <taxon>Chordata</taxon>
        <taxon>Craniata</taxon>
        <taxon>Vertebrata</taxon>
        <taxon>Euteleostomi</taxon>
        <taxon>Archelosauria</taxon>
        <taxon>Archosauria</taxon>
        <taxon>Dinosauria</taxon>
        <taxon>Saurischia</taxon>
        <taxon>Theropoda</taxon>
        <taxon>Coelurosauria</taxon>
        <taxon>Aves</taxon>
        <taxon>Palaeognathae</taxon>
        <taxon>Tinamiformes</taxon>
        <taxon>Tinamidae</taxon>
        <taxon>Crypturellus</taxon>
    </lineage>
</organism>
<sequence>PVALLPHEGYGGDVRGGHDLALLQLGTPVTWGPRVAPVCLPRPRHPLPFGARCWVTGWGHVAENGETWGHWGHGWHLGTLGVMGTLGTLGS</sequence>
<evidence type="ECO:0000259" key="2">
    <source>
        <dbReference type="Pfam" id="PF00089"/>
    </source>
</evidence>
<evidence type="ECO:0000313" key="3">
    <source>
        <dbReference type="EMBL" id="NWJ11352.1"/>
    </source>
</evidence>
<dbReference type="PANTHER" id="PTHR24253">
    <property type="entry name" value="TRANSMEMBRANE PROTEASE SERINE"/>
    <property type="match status" value="1"/>
</dbReference>
<dbReference type="PANTHER" id="PTHR24253:SF170">
    <property type="entry name" value="PEPTIDASE S1 DOMAIN-CONTAINING PROTEIN"/>
    <property type="match status" value="1"/>
</dbReference>
<evidence type="ECO:0000313" key="4">
    <source>
        <dbReference type="Proteomes" id="UP000534426"/>
    </source>
</evidence>
<dbReference type="EMBL" id="VWPW01032487">
    <property type="protein sequence ID" value="NWJ11352.1"/>
    <property type="molecule type" value="Genomic_DNA"/>
</dbReference>
<dbReference type="InterPro" id="IPR043504">
    <property type="entry name" value="Peptidase_S1_PA_chymotrypsin"/>
</dbReference>
<dbReference type="Gene3D" id="2.40.10.10">
    <property type="entry name" value="Trypsin-like serine proteases"/>
    <property type="match status" value="1"/>
</dbReference>
<feature type="non-terminal residue" evidence="3">
    <location>
        <position position="91"/>
    </location>
</feature>
<dbReference type="GO" id="GO:0004252">
    <property type="term" value="F:serine-type endopeptidase activity"/>
    <property type="evidence" value="ECO:0007669"/>
    <property type="project" value="InterPro"/>
</dbReference>